<dbReference type="InterPro" id="IPR034035">
    <property type="entry name" value="Astacin-like_dom"/>
</dbReference>
<feature type="compositionally biased region" description="Low complexity" evidence="11">
    <location>
        <begin position="261"/>
        <end position="273"/>
    </location>
</feature>
<dbReference type="SMART" id="SM00209">
    <property type="entry name" value="TSP1"/>
    <property type="match status" value="2"/>
</dbReference>
<dbReference type="Pfam" id="PF00629">
    <property type="entry name" value="MAM"/>
    <property type="match status" value="1"/>
</dbReference>
<evidence type="ECO:0000313" key="16">
    <source>
        <dbReference type="EMBL" id="WAR03588.1"/>
    </source>
</evidence>
<comment type="caution">
    <text evidence="8">Lacks conserved residue(s) required for the propagation of feature annotation.</text>
</comment>
<keyword evidence="7" id="KW-0325">Glycoprotein</keyword>
<evidence type="ECO:0000256" key="6">
    <source>
        <dbReference type="ARBA" id="ARBA00023157"/>
    </source>
</evidence>
<dbReference type="PROSITE" id="PS51864">
    <property type="entry name" value="ASTACIN"/>
    <property type="match status" value="1"/>
</dbReference>
<organism evidence="16 17">
    <name type="scientific">Mya arenaria</name>
    <name type="common">Soft-shell clam</name>
    <dbReference type="NCBI Taxonomy" id="6604"/>
    <lineage>
        <taxon>Eukaryota</taxon>
        <taxon>Metazoa</taxon>
        <taxon>Spiralia</taxon>
        <taxon>Lophotrochozoa</taxon>
        <taxon>Mollusca</taxon>
        <taxon>Bivalvia</taxon>
        <taxon>Autobranchia</taxon>
        <taxon>Heteroconchia</taxon>
        <taxon>Euheterodonta</taxon>
        <taxon>Imparidentia</taxon>
        <taxon>Neoheterodontei</taxon>
        <taxon>Myida</taxon>
        <taxon>Myoidea</taxon>
        <taxon>Myidae</taxon>
        <taxon>Mya</taxon>
    </lineage>
</organism>
<feature type="domain" description="Peptidase M12A" evidence="15">
    <location>
        <begin position="66"/>
        <end position="259"/>
    </location>
</feature>
<dbReference type="InterPro" id="IPR036383">
    <property type="entry name" value="TSP1_rpt_sf"/>
</dbReference>
<dbReference type="Pfam" id="PF00090">
    <property type="entry name" value="TSP_1"/>
    <property type="match status" value="1"/>
</dbReference>
<proteinExistence type="predicted"/>
<dbReference type="CDD" id="cd00041">
    <property type="entry name" value="CUB"/>
    <property type="match status" value="1"/>
</dbReference>
<dbReference type="InterPro" id="IPR000998">
    <property type="entry name" value="MAM_dom"/>
</dbReference>
<dbReference type="InterPro" id="IPR035914">
    <property type="entry name" value="Sperma_CUB_dom_sf"/>
</dbReference>
<dbReference type="CDD" id="cd00033">
    <property type="entry name" value="CCP"/>
    <property type="match status" value="1"/>
</dbReference>
<dbReference type="PROSITE" id="PS50923">
    <property type="entry name" value="SUSHI"/>
    <property type="match status" value="1"/>
</dbReference>
<evidence type="ECO:0000313" key="17">
    <source>
        <dbReference type="Proteomes" id="UP001164746"/>
    </source>
</evidence>
<dbReference type="EMBL" id="CP111015">
    <property type="protein sequence ID" value="WAR03588.1"/>
    <property type="molecule type" value="Genomic_DNA"/>
</dbReference>
<dbReference type="PRINTS" id="PR00480">
    <property type="entry name" value="ASTACIN"/>
</dbReference>
<dbReference type="InterPro" id="IPR000884">
    <property type="entry name" value="TSP1_rpt"/>
</dbReference>
<feature type="active site" evidence="9">
    <location>
        <position position="157"/>
    </location>
</feature>
<dbReference type="EC" id="3.4.24.-" evidence="10"/>
<evidence type="ECO:0000256" key="10">
    <source>
        <dbReference type="RuleBase" id="RU361183"/>
    </source>
</evidence>
<dbReference type="Pfam" id="PF00431">
    <property type="entry name" value="CUB"/>
    <property type="match status" value="1"/>
</dbReference>
<feature type="binding site" evidence="9">
    <location>
        <position position="156"/>
    </location>
    <ligand>
        <name>Zn(2+)</name>
        <dbReference type="ChEBI" id="CHEBI:29105"/>
        <note>catalytic</note>
    </ligand>
</feature>
<feature type="compositionally biased region" description="Pro residues" evidence="11">
    <location>
        <begin position="385"/>
        <end position="395"/>
    </location>
</feature>
<dbReference type="Gene3D" id="2.60.120.290">
    <property type="entry name" value="Spermadhesin, CUB domain"/>
    <property type="match status" value="1"/>
</dbReference>
<dbReference type="SUPFAM" id="SSF49899">
    <property type="entry name" value="Concanavalin A-like lectins/glucanases"/>
    <property type="match status" value="1"/>
</dbReference>
<evidence type="ECO:0000256" key="1">
    <source>
        <dbReference type="ARBA" id="ARBA00022670"/>
    </source>
</evidence>
<feature type="domain" description="MAM" evidence="13">
    <location>
        <begin position="837"/>
        <end position="1004"/>
    </location>
</feature>
<evidence type="ECO:0000256" key="5">
    <source>
        <dbReference type="ARBA" id="ARBA00023049"/>
    </source>
</evidence>
<dbReference type="SUPFAM" id="SSF49854">
    <property type="entry name" value="Spermadhesin, CUB domain"/>
    <property type="match status" value="1"/>
</dbReference>
<dbReference type="Pfam" id="PF01400">
    <property type="entry name" value="Astacin"/>
    <property type="match status" value="1"/>
</dbReference>
<dbReference type="Gene3D" id="3.40.390.10">
    <property type="entry name" value="Collagenase (Catalytic Domain)"/>
    <property type="match status" value="1"/>
</dbReference>
<dbReference type="PANTHER" id="PTHR10127:SF780">
    <property type="entry name" value="METALLOENDOPEPTIDASE"/>
    <property type="match status" value="1"/>
</dbReference>
<keyword evidence="2 9" id="KW-0479">Metal-binding</keyword>
<reference evidence="16" key="1">
    <citation type="submission" date="2022-11" db="EMBL/GenBank/DDBJ databases">
        <title>Centuries of genome instability and evolution in soft-shell clam transmissible cancer (bioRxiv).</title>
        <authorList>
            <person name="Hart S.F.M."/>
            <person name="Yonemitsu M.A."/>
            <person name="Giersch R.M."/>
            <person name="Beal B.F."/>
            <person name="Arriagada G."/>
            <person name="Davis B.W."/>
            <person name="Ostrander E.A."/>
            <person name="Goff S.P."/>
            <person name="Metzger M.J."/>
        </authorList>
    </citation>
    <scope>NUCLEOTIDE SEQUENCE</scope>
    <source>
        <strain evidence="16">MELC-2E11</strain>
        <tissue evidence="16">Siphon/mantle</tissue>
    </source>
</reference>
<evidence type="ECO:0000259" key="14">
    <source>
        <dbReference type="PROSITE" id="PS50923"/>
    </source>
</evidence>
<dbReference type="SUPFAM" id="SSF55486">
    <property type="entry name" value="Metalloproteases ('zincins'), catalytic domain"/>
    <property type="match status" value="1"/>
</dbReference>
<keyword evidence="17" id="KW-1185">Reference proteome</keyword>
<dbReference type="SMART" id="SM00032">
    <property type="entry name" value="CCP"/>
    <property type="match status" value="1"/>
</dbReference>
<keyword evidence="4 9" id="KW-0862">Zinc</keyword>
<dbReference type="PANTHER" id="PTHR10127">
    <property type="entry name" value="DISCOIDIN, CUB, EGF, LAMININ , AND ZINC METALLOPROTEASE DOMAIN CONTAINING"/>
    <property type="match status" value="1"/>
</dbReference>
<keyword evidence="8" id="KW-0768">Sushi</keyword>
<dbReference type="Proteomes" id="UP001164746">
    <property type="component" value="Chromosome 4"/>
</dbReference>
<dbReference type="Gene3D" id="2.20.100.10">
    <property type="entry name" value="Thrombospondin type-1 (TSP1) repeat"/>
    <property type="match status" value="1"/>
</dbReference>
<evidence type="ECO:0000259" key="12">
    <source>
        <dbReference type="PROSITE" id="PS01180"/>
    </source>
</evidence>
<protein>
    <recommendedName>
        <fullName evidence="10">Metalloendopeptidase</fullName>
        <ecNumber evidence="10">3.4.24.-</ecNumber>
    </recommendedName>
</protein>
<dbReference type="SMART" id="SM00235">
    <property type="entry name" value="ZnMc"/>
    <property type="match status" value="1"/>
</dbReference>
<evidence type="ECO:0000256" key="9">
    <source>
        <dbReference type="PROSITE-ProRule" id="PRU01211"/>
    </source>
</evidence>
<keyword evidence="1 9" id="KW-0645">Protease</keyword>
<feature type="region of interest" description="Disordered" evidence="11">
    <location>
        <begin position="257"/>
        <end position="417"/>
    </location>
</feature>
<evidence type="ECO:0000256" key="3">
    <source>
        <dbReference type="ARBA" id="ARBA00022801"/>
    </source>
</evidence>
<dbReference type="CDD" id="cd06263">
    <property type="entry name" value="MAM"/>
    <property type="match status" value="1"/>
</dbReference>
<sequence length="1005" mass="110550">MEVSVITHAAPSSNANAAKLQSIAQYLDSLPDSTIFDYIFRVNKGAGLNLFEGDIKDHDPRHQVRTAITNHNQLWNTRVVPYIIDPVFDSAGRKEITSAIDEYHQKTCIKWVPRTSEKDYVHFKQISGCFSNIGRTGGMQEISLTGYCLKKGSAVHEMMHALGFWHEQSRPDRDGWVHVITSNVEDGKEYNFEKLTTTQADTLGVSYDYGSVMHYSKYAFSKNGNPTIMPTNPPSADIGQRDGLSDSDVLRITKLYGCGIPSPTQSPTTTAPPQTKPPQTKPTQTKPPQTQPPRTQPPQTQSPKTQPPQTQPPKTQPPQTQPPKTQPPQTQPPKTQPPQTQPAKTQLPQTQPAQTQPPQTQPPQTKPAQTQPPATQLPQTQTPATQPPQTQPPQTQPAQTQPAQTQPAQTLPPPQTFAPVHQMGWTYWSHWSTCDLKCSQSRYRVCLNYDITYCPGPNVQDRDCGPPCKASSHLGCWHFETDNITVPTVEGNSLELSDNYKDREDSVRKCGDYAATHGYPVFALYDGGMCLTGPYHRGSMYGLFGLLGVSNKCDNGRVGGPSAVSLYSFQAVHLPIEPHLSSVDIDGGWSAWSGFGRCTRTCGMGRQYRYRRCDNPPPVGNGAPCVGSEMDTAICNQGSCITPIKCGTKLHAGGPGSSGVIWVRDYKNFMECEYQIATGDRLASISLYFFSIDIEYSKGCIYDALMLFDGHNTLSPLVASLCGRTSQGTFESSGNRVYMKFVSDETQTAGGFTIFYTINSRSRKACVKPPVTAHAVMTLEGNMVGQRAWFTCNPGYHMVGHSPITCVDQPGFALWDNQFPFCVNKYKRSADNEVEETSCTFEDSLCGFENDKKNDLDWKVKLPMFTGNDTATGVNGNFLQAESSRLQAPGDRGRVATIVLPGSDGHLHCAHFSYRIDGSELISMTVYQRIEGGAENATISMAEEDRLWPLMMEKGSNDLQWKQASLLIESSQEFQIVFEAAVGSELGTSVAIDNVRVSGGACSVK</sequence>
<evidence type="ECO:0000259" key="13">
    <source>
        <dbReference type="PROSITE" id="PS50060"/>
    </source>
</evidence>
<dbReference type="Pfam" id="PF00084">
    <property type="entry name" value="Sushi"/>
    <property type="match status" value="1"/>
</dbReference>
<dbReference type="InterPro" id="IPR035976">
    <property type="entry name" value="Sushi/SCR/CCP_sf"/>
</dbReference>
<feature type="compositionally biased region" description="Low complexity" evidence="11">
    <location>
        <begin position="366"/>
        <end position="384"/>
    </location>
</feature>
<feature type="domain" description="CUB" evidence="12">
    <location>
        <begin position="646"/>
        <end position="759"/>
    </location>
</feature>
<dbReference type="InterPro" id="IPR000859">
    <property type="entry name" value="CUB_dom"/>
</dbReference>
<evidence type="ECO:0000256" key="7">
    <source>
        <dbReference type="ARBA" id="ARBA00023180"/>
    </source>
</evidence>
<dbReference type="Gene3D" id="2.10.70.10">
    <property type="entry name" value="Complement Module, domain 1"/>
    <property type="match status" value="1"/>
</dbReference>
<gene>
    <name evidence="16" type="ORF">MAR_010146</name>
</gene>
<dbReference type="SMART" id="SM00042">
    <property type="entry name" value="CUB"/>
    <property type="match status" value="1"/>
</dbReference>
<feature type="compositionally biased region" description="Low complexity" evidence="11">
    <location>
        <begin position="396"/>
        <end position="409"/>
    </location>
</feature>
<dbReference type="PROSITE" id="PS50060">
    <property type="entry name" value="MAM_2"/>
    <property type="match status" value="1"/>
</dbReference>
<name>A0ABY7E0S7_MYAAR</name>
<accession>A0ABY7E0S7</accession>
<dbReference type="CDD" id="cd04280">
    <property type="entry name" value="ZnMc_astacin_like"/>
    <property type="match status" value="1"/>
</dbReference>
<evidence type="ECO:0000256" key="4">
    <source>
        <dbReference type="ARBA" id="ARBA00022833"/>
    </source>
</evidence>
<evidence type="ECO:0000256" key="8">
    <source>
        <dbReference type="PROSITE-ProRule" id="PRU00302"/>
    </source>
</evidence>
<feature type="compositionally biased region" description="Pro residues" evidence="11">
    <location>
        <begin position="305"/>
        <end position="340"/>
    </location>
</feature>
<dbReference type="InterPro" id="IPR024079">
    <property type="entry name" value="MetalloPept_cat_dom_sf"/>
</dbReference>
<dbReference type="InterPro" id="IPR001506">
    <property type="entry name" value="Peptidase_M12A"/>
</dbReference>
<dbReference type="SUPFAM" id="SSF82895">
    <property type="entry name" value="TSP-1 type 1 repeat"/>
    <property type="match status" value="2"/>
</dbReference>
<dbReference type="InterPro" id="IPR013320">
    <property type="entry name" value="ConA-like_dom_sf"/>
</dbReference>
<feature type="compositionally biased region" description="Low complexity" evidence="11">
    <location>
        <begin position="341"/>
        <end position="358"/>
    </location>
</feature>
<evidence type="ECO:0000256" key="11">
    <source>
        <dbReference type="SAM" id="MobiDB-lite"/>
    </source>
</evidence>
<evidence type="ECO:0000259" key="15">
    <source>
        <dbReference type="PROSITE" id="PS51864"/>
    </source>
</evidence>
<feature type="binding site" evidence="9">
    <location>
        <position position="166"/>
    </location>
    <ligand>
        <name>Zn(2+)</name>
        <dbReference type="ChEBI" id="CHEBI:29105"/>
        <note>catalytic</note>
    </ligand>
</feature>
<dbReference type="InterPro" id="IPR000436">
    <property type="entry name" value="Sushi_SCR_CCP_dom"/>
</dbReference>
<keyword evidence="6" id="KW-1015">Disulfide bond</keyword>
<keyword evidence="3 9" id="KW-0378">Hydrolase</keyword>
<feature type="domain" description="Sushi" evidence="14">
    <location>
        <begin position="764"/>
        <end position="824"/>
    </location>
</feature>
<evidence type="ECO:0000256" key="2">
    <source>
        <dbReference type="ARBA" id="ARBA00022723"/>
    </source>
</evidence>
<dbReference type="InterPro" id="IPR006026">
    <property type="entry name" value="Peptidase_Metallo"/>
</dbReference>
<dbReference type="SMART" id="SM00137">
    <property type="entry name" value="MAM"/>
    <property type="match status" value="1"/>
</dbReference>
<dbReference type="SUPFAM" id="SSF57535">
    <property type="entry name" value="Complement control module/SCR domain"/>
    <property type="match status" value="1"/>
</dbReference>
<feature type="binding site" evidence="9">
    <location>
        <position position="160"/>
    </location>
    <ligand>
        <name>Zn(2+)</name>
        <dbReference type="ChEBI" id="CHEBI:29105"/>
        <note>catalytic</note>
    </ligand>
</feature>
<keyword evidence="5 9" id="KW-0482">Metalloprotease</keyword>
<dbReference type="Gene3D" id="2.60.120.200">
    <property type="match status" value="1"/>
</dbReference>
<dbReference type="PROSITE" id="PS50092">
    <property type="entry name" value="TSP1"/>
    <property type="match status" value="2"/>
</dbReference>
<dbReference type="PROSITE" id="PS01180">
    <property type="entry name" value="CUB"/>
    <property type="match status" value="1"/>
</dbReference>
<comment type="cofactor">
    <cofactor evidence="9 10">
        <name>Zn(2+)</name>
        <dbReference type="ChEBI" id="CHEBI:29105"/>
    </cofactor>
    <text evidence="9 10">Binds 1 zinc ion per subunit.</text>
</comment>